<feature type="region of interest" description="Disordered" evidence="2">
    <location>
        <begin position="181"/>
        <end position="221"/>
    </location>
</feature>
<dbReference type="AlphaFoldDB" id="A0A0D6EKJ9"/>
<sequence>MVLFYSSNVLGEDKKVTIYAGKDKANEDLIRYAWPNDIWFHVDKLSSPHVYLRLPDGMDWTAIPPALAEDIGQLVKAGSIQGNKVACTIIYTPASNLLKRGDFATGSVSFHNDRKVKRFHIAERTNAVVNRLNKTKVEKEVDHEAEKVEREREEARRKREKANELKNAELALARQRKAEAEARSYRNLHAEKDTDQWEDDEWERRRPEGEFDPDEDFMRLL</sequence>
<feature type="region of interest" description="Disordered" evidence="2">
    <location>
        <begin position="142"/>
        <end position="163"/>
    </location>
</feature>
<evidence type="ECO:0000256" key="2">
    <source>
        <dbReference type="SAM" id="MobiDB-lite"/>
    </source>
</evidence>
<organism evidence="4 5">
    <name type="scientific">Sporidiobolus salmonicolor</name>
    <name type="common">Yeast-like fungus</name>
    <name type="synonym">Sporobolomyces salmonicolor</name>
    <dbReference type="NCBI Taxonomy" id="5005"/>
    <lineage>
        <taxon>Eukaryota</taxon>
        <taxon>Fungi</taxon>
        <taxon>Dikarya</taxon>
        <taxon>Basidiomycota</taxon>
        <taxon>Pucciniomycotina</taxon>
        <taxon>Microbotryomycetes</taxon>
        <taxon>Sporidiobolales</taxon>
        <taxon>Sporidiobolaceae</taxon>
        <taxon>Sporobolomyces</taxon>
    </lineage>
</organism>
<feature type="compositionally biased region" description="Basic and acidic residues" evidence="2">
    <location>
        <begin position="181"/>
        <end position="195"/>
    </location>
</feature>
<dbReference type="InterPro" id="IPR008532">
    <property type="entry name" value="NFACT_RNA-bd"/>
</dbReference>
<evidence type="ECO:0000259" key="3">
    <source>
        <dbReference type="Pfam" id="PF05670"/>
    </source>
</evidence>
<feature type="domain" description="NFACT RNA-binding" evidence="3">
    <location>
        <begin position="5"/>
        <end position="112"/>
    </location>
</feature>
<dbReference type="Pfam" id="PF05670">
    <property type="entry name" value="NFACT-R_1"/>
    <property type="match status" value="1"/>
</dbReference>
<dbReference type="PANTHER" id="PTHR13049:SF2">
    <property type="entry name" value="COILED-COIL DOMAIN-CONTAINING PROTEIN 25"/>
    <property type="match status" value="1"/>
</dbReference>
<protein>
    <submittedName>
        <fullName evidence="4">SPOSA6832_01739-mRNA-1:cds</fullName>
    </submittedName>
</protein>
<proteinExistence type="inferred from homology"/>
<reference evidence="5" key="1">
    <citation type="submission" date="2015-02" db="EMBL/GenBank/DDBJ databases">
        <authorList>
            <person name="Gon?alves P."/>
        </authorList>
    </citation>
    <scope>NUCLEOTIDE SEQUENCE [LARGE SCALE GENOMIC DNA]</scope>
</reference>
<evidence type="ECO:0000313" key="4">
    <source>
        <dbReference type="EMBL" id="CEQ40140.1"/>
    </source>
</evidence>
<dbReference type="Proteomes" id="UP000243876">
    <property type="component" value="Unassembled WGS sequence"/>
</dbReference>
<dbReference type="InterPro" id="IPR039730">
    <property type="entry name" value="Jlp2/Ccd25"/>
</dbReference>
<keyword evidence="5" id="KW-1185">Reference proteome</keyword>
<evidence type="ECO:0000313" key="5">
    <source>
        <dbReference type="Proteomes" id="UP000243876"/>
    </source>
</evidence>
<dbReference type="PANTHER" id="PTHR13049">
    <property type="entry name" value="DUF814-RELATED"/>
    <property type="match status" value="1"/>
</dbReference>
<dbReference type="OrthoDB" id="200398at2759"/>
<accession>A0A0D6EKJ9</accession>
<comment type="similarity">
    <text evidence="1">Belongs to the CCDC25 family.</text>
</comment>
<dbReference type="EMBL" id="CENE01000005">
    <property type="protein sequence ID" value="CEQ40140.1"/>
    <property type="molecule type" value="Genomic_DNA"/>
</dbReference>
<evidence type="ECO:0000256" key="1">
    <source>
        <dbReference type="ARBA" id="ARBA00008998"/>
    </source>
</evidence>
<gene>
    <name evidence="4" type="primary">SPOSA6832_01739</name>
</gene>
<name>A0A0D6EKJ9_SPOSA</name>